<organism evidence="1 2">
    <name type="scientific">Pleuronectes platessa</name>
    <name type="common">European plaice</name>
    <dbReference type="NCBI Taxonomy" id="8262"/>
    <lineage>
        <taxon>Eukaryota</taxon>
        <taxon>Metazoa</taxon>
        <taxon>Chordata</taxon>
        <taxon>Craniata</taxon>
        <taxon>Vertebrata</taxon>
        <taxon>Euteleostomi</taxon>
        <taxon>Actinopterygii</taxon>
        <taxon>Neopterygii</taxon>
        <taxon>Teleostei</taxon>
        <taxon>Neoteleostei</taxon>
        <taxon>Acanthomorphata</taxon>
        <taxon>Carangaria</taxon>
        <taxon>Pleuronectiformes</taxon>
        <taxon>Pleuronectoidei</taxon>
        <taxon>Pleuronectidae</taxon>
        <taxon>Pleuronectes</taxon>
    </lineage>
</organism>
<sequence length="174" mass="19382">MGYPKWFRGYAVVCTEPLGDGIPLSRGAQALTFHFQCVRQTPRSVFQDGSTPPVMLVSCWYPLPPRPPTLSDATSSRAEECACGREKTGGSTMQFLDDEGIDAIDWPSSPKSIHLSTYGTLRFGVSEAAKCRQRLSRSSLIQVWEEIPQDNIYEVIDPHIVGNAYRKARGLTHY</sequence>
<evidence type="ECO:0000313" key="2">
    <source>
        <dbReference type="Proteomes" id="UP001153269"/>
    </source>
</evidence>
<name>A0A9N7UKR6_PLEPL</name>
<dbReference type="Proteomes" id="UP001153269">
    <property type="component" value="Unassembled WGS sequence"/>
</dbReference>
<comment type="caution">
    <text evidence="1">The sequence shown here is derived from an EMBL/GenBank/DDBJ whole genome shotgun (WGS) entry which is preliminary data.</text>
</comment>
<dbReference type="EMBL" id="CADEAL010001545">
    <property type="protein sequence ID" value="CAB1433265.1"/>
    <property type="molecule type" value="Genomic_DNA"/>
</dbReference>
<evidence type="ECO:0000313" key="1">
    <source>
        <dbReference type="EMBL" id="CAB1433265.1"/>
    </source>
</evidence>
<proteinExistence type="predicted"/>
<keyword evidence="2" id="KW-1185">Reference proteome</keyword>
<dbReference type="AlphaFoldDB" id="A0A9N7UKR6"/>
<accession>A0A9N7UKR6</accession>
<reference evidence="1" key="1">
    <citation type="submission" date="2020-03" db="EMBL/GenBank/DDBJ databases">
        <authorList>
            <person name="Weist P."/>
        </authorList>
    </citation>
    <scope>NUCLEOTIDE SEQUENCE</scope>
</reference>
<protein>
    <submittedName>
        <fullName evidence="1">Uncharacterized protein</fullName>
    </submittedName>
</protein>
<gene>
    <name evidence="1" type="ORF">PLEPLA_LOCUS21354</name>
</gene>